<accession>A0A1M5QZH0</accession>
<organism evidence="2 3">
    <name type="scientific">Chryseolinea serpens</name>
    <dbReference type="NCBI Taxonomy" id="947013"/>
    <lineage>
        <taxon>Bacteria</taxon>
        <taxon>Pseudomonadati</taxon>
        <taxon>Bacteroidota</taxon>
        <taxon>Cytophagia</taxon>
        <taxon>Cytophagales</taxon>
        <taxon>Fulvivirgaceae</taxon>
        <taxon>Chryseolinea</taxon>
    </lineage>
</organism>
<evidence type="ECO:0000313" key="3">
    <source>
        <dbReference type="Proteomes" id="UP000184212"/>
    </source>
</evidence>
<name>A0A1M5QZH0_9BACT</name>
<keyword evidence="3" id="KW-1185">Reference proteome</keyword>
<proteinExistence type="predicted"/>
<reference evidence="2 3" key="1">
    <citation type="submission" date="2016-11" db="EMBL/GenBank/DDBJ databases">
        <authorList>
            <person name="Jaros S."/>
            <person name="Januszkiewicz K."/>
            <person name="Wedrychowicz H."/>
        </authorList>
    </citation>
    <scope>NUCLEOTIDE SEQUENCE [LARGE SCALE GENOMIC DNA]</scope>
    <source>
        <strain evidence="2 3">DSM 24574</strain>
    </source>
</reference>
<evidence type="ECO:0000313" key="2">
    <source>
        <dbReference type="EMBL" id="SHH18933.1"/>
    </source>
</evidence>
<dbReference type="OrthoDB" id="1120420at2"/>
<dbReference type="InterPro" id="IPR025665">
    <property type="entry name" value="Beta-barrel_OMP_2"/>
</dbReference>
<evidence type="ECO:0000259" key="1">
    <source>
        <dbReference type="Pfam" id="PF13568"/>
    </source>
</evidence>
<dbReference type="AlphaFoldDB" id="A0A1M5QZH0"/>
<dbReference type="RefSeq" id="WP_073135678.1">
    <property type="nucleotide sequence ID" value="NZ_FQWQ01000002.1"/>
</dbReference>
<protein>
    <submittedName>
        <fullName evidence="2">Outer membrane protein beta-barrel domain-containing protein</fullName>
    </submittedName>
</protein>
<feature type="domain" description="Outer membrane protein beta-barrel" evidence="1">
    <location>
        <begin position="34"/>
        <end position="205"/>
    </location>
</feature>
<gene>
    <name evidence="2" type="ORF">SAMN04488109_3081</name>
</gene>
<dbReference type="STRING" id="947013.SAMN04488109_3081"/>
<sequence length="238" mass="26331">MRKLFTLLILSLICATSSGQVIISLLLGDKLNTGKVEFGLDGGLTLSNLHGLNPSSHKSSLNLGFYFDIKTKNPSWLFHTGVLVKSTMGAEDIPVYSLNNPDLDNAFAGGSVIRKVGYFQVPFMMKYKWKNNLFVEAGPMFSLMSKATDEFVASVKKKDDLTYKVNIKDNYHPLDAGVMAGIGYRMMRGNGMNLSLLYYYGIVDIVVDDTSPNQYNRAVYFNLGIPIGVGKKKAEVKE</sequence>
<dbReference type="Pfam" id="PF13568">
    <property type="entry name" value="OMP_b-brl_2"/>
    <property type="match status" value="1"/>
</dbReference>
<dbReference type="EMBL" id="FQWQ01000002">
    <property type="protein sequence ID" value="SHH18933.1"/>
    <property type="molecule type" value="Genomic_DNA"/>
</dbReference>
<dbReference type="Proteomes" id="UP000184212">
    <property type="component" value="Unassembled WGS sequence"/>
</dbReference>